<accession>W9QFY4</accession>
<name>W9QFY4_9ROSA</name>
<organism evidence="1 2">
    <name type="scientific">Morus notabilis</name>
    <dbReference type="NCBI Taxonomy" id="981085"/>
    <lineage>
        <taxon>Eukaryota</taxon>
        <taxon>Viridiplantae</taxon>
        <taxon>Streptophyta</taxon>
        <taxon>Embryophyta</taxon>
        <taxon>Tracheophyta</taxon>
        <taxon>Spermatophyta</taxon>
        <taxon>Magnoliopsida</taxon>
        <taxon>eudicotyledons</taxon>
        <taxon>Gunneridae</taxon>
        <taxon>Pentapetalae</taxon>
        <taxon>rosids</taxon>
        <taxon>fabids</taxon>
        <taxon>Rosales</taxon>
        <taxon>Moraceae</taxon>
        <taxon>Moreae</taxon>
        <taxon>Morus</taxon>
    </lineage>
</organism>
<protein>
    <submittedName>
        <fullName evidence="1">Uncharacterized protein</fullName>
    </submittedName>
</protein>
<proteinExistence type="predicted"/>
<keyword evidence="2" id="KW-1185">Reference proteome</keyword>
<sequence length="71" mass="8583">MRWQPLALLESAVRENIVSVRLALQRRWERTDRWRGEKQGNRDLTLRSPIFRHKSATTAMREEKELENHDL</sequence>
<gene>
    <name evidence="1" type="ORF">L484_009991</name>
</gene>
<evidence type="ECO:0000313" key="1">
    <source>
        <dbReference type="EMBL" id="EXB36424.1"/>
    </source>
</evidence>
<dbReference type="AlphaFoldDB" id="W9QFY4"/>
<dbReference type="EMBL" id="KE343582">
    <property type="protein sequence ID" value="EXB36424.1"/>
    <property type="molecule type" value="Genomic_DNA"/>
</dbReference>
<evidence type="ECO:0000313" key="2">
    <source>
        <dbReference type="Proteomes" id="UP000030645"/>
    </source>
</evidence>
<dbReference type="Proteomes" id="UP000030645">
    <property type="component" value="Unassembled WGS sequence"/>
</dbReference>
<reference evidence="2" key="1">
    <citation type="submission" date="2013-01" db="EMBL/GenBank/DDBJ databases">
        <title>Draft Genome Sequence of a Mulberry Tree, Morus notabilis C.K. Schneid.</title>
        <authorList>
            <person name="He N."/>
            <person name="Zhao S."/>
        </authorList>
    </citation>
    <scope>NUCLEOTIDE SEQUENCE</scope>
</reference>